<dbReference type="GO" id="GO:0003964">
    <property type="term" value="F:RNA-directed DNA polymerase activity"/>
    <property type="evidence" value="ECO:0007669"/>
    <property type="project" value="UniProtKB-KW"/>
</dbReference>
<dbReference type="EMBL" id="CCYD01002371">
    <property type="protein sequence ID" value="CEG46798.1"/>
    <property type="molecule type" value="Genomic_DNA"/>
</dbReference>
<proteinExistence type="predicted"/>
<keyword evidence="2" id="KW-0695">RNA-directed DNA polymerase</keyword>
<reference evidence="3" key="1">
    <citation type="submission" date="2014-09" db="EMBL/GenBank/DDBJ databases">
        <authorList>
            <person name="Sharma Rahul"/>
            <person name="Thines Marco"/>
        </authorList>
    </citation>
    <scope>NUCLEOTIDE SEQUENCE [LARGE SCALE GENOMIC DNA]</scope>
</reference>
<dbReference type="PANTHER" id="PTHR11439">
    <property type="entry name" value="GAG-POL-RELATED RETROTRANSPOSON"/>
    <property type="match status" value="1"/>
</dbReference>
<dbReference type="SUPFAM" id="SSF56672">
    <property type="entry name" value="DNA/RNA polymerases"/>
    <property type="match status" value="1"/>
</dbReference>
<feature type="domain" description="Reverse transcriptase Ty1/copia-type" evidence="1">
    <location>
        <begin position="24"/>
        <end position="258"/>
    </location>
</feature>
<dbReference type="InterPro" id="IPR043502">
    <property type="entry name" value="DNA/RNA_pol_sf"/>
</dbReference>
<sequence length="481" mass="53626">MAELEEMAALRAKGVLQEIEDTVMPSGAQAIRTMWVYAYKTDAQGFIIRIKARLVALGNWQRPGIDFVETFAPVARMSSFRLLLATSVELGLTVYGGDINTAYLNAKLEIEQYVRQIEGFPCESQGHVYVVKKALYGLRQSGREWNSEINGWLLERDFQRCSTEPCLYYKLDGERIVFVLVYVDDILCATNDEAFKVHFFHDLDAAYGLKDQGEVHEYLGVEVTQTGEAICISQRKYAREILGKYVHDDTKHCGNPMETNAGLAPATKNDNIDSILSFLLSRFVAKPSSKHVGAIKRVLRYLIGTCDYGIKYTKRGRDESDRVITLSGFCDSDWGSDPETRKSTSGSVFTLAGGAVAWMSRRQPIIALSTAEAEYVAACEASMEAMAESNILTEILPSYTIKPVIGIDSSAALTMATNPTYSRRTRHIELRWHYVREQVQRGSIALVKVRGEENPADAFTKPLDKTRLESLGALMGITTVA</sequence>
<dbReference type="PANTHER" id="PTHR11439:SF491">
    <property type="entry name" value="INTEGRASE CATALYTIC DOMAIN-CONTAINING PROTEIN"/>
    <property type="match status" value="1"/>
</dbReference>
<dbReference type="STRING" id="4781.A0A0P1AY72"/>
<dbReference type="AlphaFoldDB" id="A0A0P1AY72"/>
<keyword evidence="2" id="KW-0808">Transferase</keyword>
<dbReference type="InterPro" id="IPR013103">
    <property type="entry name" value="RVT_2"/>
</dbReference>
<keyword evidence="3" id="KW-1185">Reference proteome</keyword>
<dbReference type="RefSeq" id="XP_024583167.1">
    <property type="nucleotide sequence ID" value="XM_024717694.1"/>
</dbReference>
<name>A0A0P1AY72_PLAHL</name>
<dbReference type="OrthoDB" id="121181at2759"/>
<dbReference type="GeneID" id="36398534"/>
<protein>
    <submittedName>
        <fullName evidence="2">FOG: Transposon-encoded proteins with TYA, reverse transcriptase, integrase domains in various combinations</fullName>
    </submittedName>
</protein>
<evidence type="ECO:0000313" key="3">
    <source>
        <dbReference type="Proteomes" id="UP000054928"/>
    </source>
</evidence>
<dbReference type="Pfam" id="PF07727">
    <property type="entry name" value="RVT_2"/>
    <property type="match status" value="1"/>
</dbReference>
<dbReference type="OMA" id="WWIANGT"/>
<keyword evidence="2" id="KW-0548">Nucleotidyltransferase</keyword>
<dbReference type="Proteomes" id="UP000054928">
    <property type="component" value="Unassembled WGS sequence"/>
</dbReference>
<accession>A0A0P1AY72</accession>
<dbReference type="CDD" id="cd09272">
    <property type="entry name" value="RNase_HI_RT_Ty1"/>
    <property type="match status" value="1"/>
</dbReference>
<organism evidence="2 3">
    <name type="scientific">Plasmopara halstedii</name>
    <name type="common">Downy mildew of sunflower</name>
    <dbReference type="NCBI Taxonomy" id="4781"/>
    <lineage>
        <taxon>Eukaryota</taxon>
        <taxon>Sar</taxon>
        <taxon>Stramenopiles</taxon>
        <taxon>Oomycota</taxon>
        <taxon>Peronosporomycetes</taxon>
        <taxon>Peronosporales</taxon>
        <taxon>Peronosporaceae</taxon>
        <taxon>Plasmopara</taxon>
    </lineage>
</organism>
<evidence type="ECO:0000313" key="2">
    <source>
        <dbReference type="EMBL" id="CEG46798.1"/>
    </source>
</evidence>
<evidence type="ECO:0000259" key="1">
    <source>
        <dbReference type="Pfam" id="PF07727"/>
    </source>
</evidence>